<accession>A0A5S3V5S9</accession>
<sequence>MTELQFRQLEPVSEIQWFIVLIICIVLVAVYLVSKNINRSNASSKNEVKRVNTTAVSKTAVIHEFNVGNKDYLVFESKYGVIELQGARKEEKEVSSNDS</sequence>
<reference evidence="2 3" key="1">
    <citation type="submission" date="2018-01" db="EMBL/GenBank/DDBJ databases">
        <authorList>
            <person name="Paulsen S."/>
            <person name="Gram L.K."/>
        </authorList>
    </citation>
    <scope>NUCLEOTIDE SEQUENCE [LARGE SCALE GENOMIC DNA]</scope>
    <source>
        <strain evidence="2 3">S3790</strain>
    </source>
</reference>
<feature type="transmembrane region" description="Helical" evidence="1">
    <location>
        <begin position="15"/>
        <end position="33"/>
    </location>
</feature>
<evidence type="ECO:0000313" key="2">
    <source>
        <dbReference type="EMBL" id="TMO66638.1"/>
    </source>
</evidence>
<organism evidence="2 3">
    <name type="scientific">Pseudoalteromonas aurantia</name>
    <dbReference type="NCBI Taxonomy" id="43654"/>
    <lineage>
        <taxon>Bacteria</taxon>
        <taxon>Pseudomonadati</taxon>
        <taxon>Pseudomonadota</taxon>
        <taxon>Gammaproteobacteria</taxon>
        <taxon>Alteromonadales</taxon>
        <taxon>Pseudoalteromonadaceae</taxon>
        <taxon>Pseudoalteromonas</taxon>
    </lineage>
</organism>
<evidence type="ECO:0000313" key="3">
    <source>
        <dbReference type="Proteomes" id="UP000307217"/>
    </source>
</evidence>
<dbReference type="AlphaFoldDB" id="A0A5S3V5S9"/>
<dbReference type="EMBL" id="PNBX01000073">
    <property type="protein sequence ID" value="TMO66638.1"/>
    <property type="molecule type" value="Genomic_DNA"/>
</dbReference>
<evidence type="ECO:0000256" key="1">
    <source>
        <dbReference type="SAM" id="Phobius"/>
    </source>
</evidence>
<dbReference type="Proteomes" id="UP000307217">
    <property type="component" value="Unassembled WGS sequence"/>
</dbReference>
<protein>
    <submittedName>
        <fullName evidence="2">Uncharacterized protein</fullName>
    </submittedName>
</protein>
<keyword evidence="1" id="KW-0472">Membrane</keyword>
<reference evidence="3" key="2">
    <citation type="submission" date="2019-06" db="EMBL/GenBank/DDBJ databases">
        <title>Co-occurence of chitin degradation, pigmentation and bioactivity in marine Pseudoalteromonas.</title>
        <authorList>
            <person name="Sonnenschein E.C."/>
            <person name="Bech P.K."/>
        </authorList>
    </citation>
    <scope>NUCLEOTIDE SEQUENCE [LARGE SCALE GENOMIC DNA]</scope>
    <source>
        <strain evidence="3">S3790</strain>
    </source>
</reference>
<keyword evidence="1" id="KW-0812">Transmembrane</keyword>
<keyword evidence="1" id="KW-1133">Transmembrane helix</keyword>
<dbReference type="RefSeq" id="WP_138592763.1">
    <property type="nucleotide sequence ID" value="NZ_PNBX01000073.1"/>
</dbReference>
<proteinExistence type="predicted"/>
<name>A0A5S3V5S9_9GAMM</name>
<gene>
    <name evidence="2" type="ORF">CWC19_15855</name>
</gene>
<comment type="caution">
    <text evidence="2">The sequence shown here is derived from an EMBL/GenBank/DDBJ whole genome shotgun (WGS) entry which is preliminary data.</text>
</comment>